<dbReference type="InterPro" id="IPR036388">
    <property type="entry name" value="WH-like_DNA-bd_sf"/>
</dbReference>
<dbReference type="InterPro" id="IPR013324">
    <property type="entry name" value="RNA_pol_sigma_r3/r4-like"/>
</dbReference>
<dbReference type="SUPFAM" id="SSF88659">
    <property type="entry name" value="Sigma3 and sigma4 domains of RNA polymerase sigma factors"/>
    <property type="match status" value="1"/>
</dbReference>
<keyword evidence="3" id="KW-1185">Reference proteome</keyword>
<dbReference type="Proteomes" id="UP000267900">
    <property type="component" value="Chromosome"/>
</dbReference>
<dbReference type="OrthoDB" id="265863at2"/>
<feature type="region of interest" description="Disordered" evidence="1">
    <location>
        <begin position="77"/>
        <end position="97"/>
    </location>
</feature>
<gene>
    <name evidence="2" type="ORF">EKH77_05890</name>
</gene>
<dbReference type="AlphaFoldDB" id="A0A3Q9FXF7"/>
<proteinExistence type="predicted"/>
<accession>A0A3Q9FXF7</accession>
<organism evidence="2 3">
    <name type="scientific">Streptomyces luteoverticillatus</name>
    <name type="common">Streptoverticillium luteoverticillatus</name>
    <dbReference type="NCBI Taxonomy" id="66425"/>
    <lineage>
        <taxon>Bacteria</taxon>
        <taxon>Bacillati</taxon>
        <taxon>Actinomycetota</taxon>
        <taxon>Actinomycetes</taxon>
        <taxon>Kitasatosporales</taxon>
        <taxon>Streptomycetaceae</taxon>
        <taxon>Streptomyces</taxon>
    </lineage>
</organism>
<feature type="compositionally biased region" description="Low complexity" evidence="1">
    <location>
        <begin position="77"/>
        <end position="93"/>
    </location>
</feature>
<name>A0A3Q9FXF7_STRLT</name>
<dbReference type="Gene3D" id="1.10.10.10">
    <property type="entry name" value="Winged helix-like DNA-binding domain superfamily/Winged helix DNA-binding domain"/>
    <property type="match status" value="1"/>
</dbReference>
<reference evidence="2 3" key="1">
    <citation type="submission" date="2018-12" db="EMBL/GenBank/DDBJ databases">
        <title>The whole draft genome of Streptomyce luteoverticillatus CGMCC 15060.</title>
        <authorList>
            <person name="Feng Z."/>
            <person name="Chen G."/>
            <person name="Zhang J."/>
            <person name="Zhu H."/>
            <person name="Yu X."/>
            <person name="Zhang W."/>
            <person name="Zhang X."/>
        </authorList>
    </citation>
    <scope>NUCLEOTIDE SEQUENCE [LARGE SCALE GENOMIC DNA]</scope>
    <source>
        <strain evidence="2 3">CGMCC 15060</strain>
    </source>
</reference>
<dbReference type="EMBL" id="CP034587">
    <property type="protein sequence ID" value="AZQ70814.1"/>
    <property type="molecule type" value="Genomic_DNA"/>
</dbReference>
<dbReference type="RefSeq" id="WP_126913373.1">
    <property type="nucleotide sequence ID" value="NZ_CP034587.1"/>
</dbReference>
<evidence type="ECO:0000313" key="2">
    <source>
        <dbReference type="EMBL" id="AZQ70814.1"/>
    </source>
</evidence>
<protein>
    <submittedName>
        <fullName evidence="2">Sigma-70 family RNA polymerase sigma factor</fullName>
    </submittedName>
</protein>
<evidence type="ECO:0000313" key="3">
    <source>
        <dbReference type="Proteomes" id="UP000267900"/>
    </source>
</evidence>
<evidence type="ECO:0000256" key="1">
    <source>
        <dbReference type="SAM" id="MobiDB-lite"/>
    </source>
</evidence>
<sequence>MTTQSDLLTRLAPLLKAECAAEAHSAGLDAADLEQSVWVRLLSERRAGEPVARLAAAVRAEVQAALRRARREVLYDPTAEAAPAPGRRTAPGAQGSYGADGVEQAVLAAESRRELRAAIRRLPGRCPRLISALLSGHDPTYREIAGKLGMSQGSLGPVRSRCLGCLRRMLMAEIAAP</sequence>